<organism evidence="3 4">
    <name type="scientific">Astrephomene gubernaculifera</name>
    <dbReference type="NCBI Taxonomy" id="47775"/>
    <lineage>
        <taxon>Eukaryota</taxon>
        <taxon>Viridiplantae</taxon>
        <taxon>Chlorophyta</taxon>
        <taxon>core chlorophytes</taxon>
        <taxon>Chlorophyceae</taxon>
        <taxon>CS clade</taxon>
        <taxon>Chlamydomonadales</taxon>
        <taxon>Astrephomenaceae</taxon>
        <taxon>Astrephomene</taxon>
    </lineage>
</organism>
<feature type="compositionally biased region" description="Low complexity" evidence="1">
    <location>
        <begin position="105"/>
        <end position="121"/>
    </location>
</feature>
<dbReference type="PROSITE" id="PS50011">
    <property type="entry name" value="PROTEIN_KINASE_DOM"/>
    <property type="match status" value="1"/>
</dbReference>
<comment type="caution">
    <text evidence="3">The sequence shown here is derived from an EMBL/GenBank/DDBJ whole genome shotgun (WGS) entry which is preliminary data.</text>
</comment>
<dbReference type="GO" id="GO:0004674">
    <property type="term" value="F:protein serine/threonine kinase activity"/>
    <property type="evidence" value="ECO:0007669"/>
    <property type="project" value="TreeGrafter"/>
</dbReference>
<feature type="compositionally biased region" description="Basic and acidic residues" evidence="1">
    <location>
        <begin position="408"/>
        <end position="421"/>
    </location>
</feature>
<dbReference type="EMBL" id="BMAR01000060">
    <property type="protein sequence ID" value="GFR52240.1"/>
    <property type="molecule type" value="Genomic_DNA"/>
</dbReference>
<feature type="compositionally biased region" description="Low complexity" evidence="1">
    <location>
        <begin position="650"/>
        <end position="663"/>
    </location>
</feature>
<evidence type="ECO:0000259" key="2">
    <source>
        <dbReference type="PROSITE" id="PS50011"/>
    </source>
</evidence>
<reference evidence="3 4" key="1">
    <citation type="journal article" date="2021" name="Sci. Rep.">
        <title>Genome sequencing of the multicellular alga Astrephomene provides insights into convergent evolution of germ-soma differentiation.</title>
        <authorList>
            <person name="Yamashita S."/>
            <person name="Yamamoto K."/>
            <person name="Matsuzaki R."/>
            <person name="Suzuki S."/>
            <person name="Yamaguchi H."/>
            <person name="Hirooka S."/>
            <person name="Minakuchi Y."/>
            <person name="Miyagishima S."/>
            <person name="Kawachi M."/>
            <person name="Toyoda A."/>
            <person name="Nozaki H."/>
        </authorList>
    </citation>
    <scope>NUCLEOTIDE SEQUENCE [LARGE SCALE GENOMIC DNA]</scope>
    <source>
        <strain evidence="3 4">NIES-4017</strain>
    </source>
</reference>
<feature type="compositionally biased region" description="Polar residues" evidence="1">
    <location>
        <begin position="449"/>
        <end position="470"/>
    </location>
</feature>
<feature type="compositionally biased region" description="Low complexity" evidence="1">
    <location>
        <begin position="688"/>
        <end position="702"/>
    </location>
</feature>
<feature type="compositionally biased region" description="Acidic residues" evidence="1">
    <location>
        <begin position="387"/>
        <end position="396"/>
    </location>
</feature>
<feature type="compositionally biased region" description="Low complexity" evidence="1">
    <location>
        <begin position="423"/>
        <end position="448"/>
    </location>
</feature>
<feature type="compositionally biased region" description="Low complexity" evidence="1">
    <location>
        <begin position="943"/>
        <end position="952"/>
    </location>
</feature>
<feature type="region of interest" description="Disordered" evidence="1">
    <location>
        <begin position="866"/>
        <end position="885"/>
    </location>
</feature>
<feature type="compositionally biased region" description="Low complexity" evidence="1">
    <location>
        <begin position="960"/>
        <end position="971"/>
    </location>
</feature>
<feature type="region of interest" description="Disordered" evidence="1">
    <location>
        <begin position="51"/>
        <end position="174"/>
    </location>
</feature>
<feature type="compositionally biased region" description="Low complexity" evidence="1">
    <location>
        <begin position="360"/>
        <end position="370"/>
    </location>
</feature>
<evidence type="ECO:0000256" key="1">
    <source>
        <dbReference type="SAM" id="MobiDB-lite"/>
    </source>
</evidence>
<feature type="region of interest" description="Disordered" evidence="1">
    <location>
        <begin position="647"/>
        <end position="781"/>
    </location>
</feature>
<sequence>MVFGLCGLFGREYRRPDVEDRKLRHTEKGSKKCNTELATTADDDVVAVSARSENCGHGDAPPPLPHPQGCQRHPSYLPQPSSAGNPQPQPQPTALPPESHPSTAQPRQQPQPHPQQASAPAPYQPPPSPPLPLPPPPLTPPDPHHHQHHYLHQPQQPPQQLQQQQQSASPACHSQPLLLQPSSQLLQLPAPSVISLRSLLTEVQLQERLGAGAYGTTWKCRWRTTTVAIKLMVSTSVDELRCSTREAVCSRLVSHPCVVQCYAINIIRLSEQDLDPAPPITTLAVPLSPFPASPPAAAAAPLHYQQHQEQQHQEEEAPAAGAANVGDREGETTHGLTELQGPKTAHADVNSNPTNHRRSPGTAASTPASIPASVLLSATGLALEPMGCEDDDDGEDCCPGRPHHHHHQQQDQHQHQPHEQQQDEQQQQQWLPLPAGTPPLSTLSPSNSHGPSQATQSALLSLMAQTSYHSQPRPQPQPQELQQQMPYKPHSPLAASCGGGGGGSWEAGGALPARLSSLAWWVDASETLMLLEGDAAGEAAAEAEATLREELRRLGAAPGKYLTTIIMEWCEGGTLHDEFTSPLPAAGRLGPAAPPSAARSGLALSDVLRGTSAAQAQAVAATATAAAAASGKNAAGTVASTASIGHNAAQGQQEQQPHGLQEQQQHRRRQEHQQQHLHKLQSPPPPRQQQQQQHLRRFLSSPDNPPPPHAAEAATTATAFGGSAPSSSPDHYHPRLVPSTSDSAAVQQAANACPHLEQEPDTCYDRSSLPVALSPRPPPPLTNDHVGASSCCDGSGCGTCRCASCNGGSATAVTTRDGVGGSIGGERGARGIAGDGDKGNVAGVVSSGSCSTSGMGMVAGRSGNGIGGSSVVSSDTRGTAGGGGSGGGVTSTVSCGCHDIGNGGGGGGGVTSTVSCGCRGTTGGVRAPWTPVGSEATLWSPLSLSPSLSCSLPSPPAAHPQPQQRQQPWRQLAHHDHPPHPNQHSPTPPPTTPPLAAPAPALGYGSTNNAHIKDGGVNNNAVGGGGRGRDAALPYPGSSASSPWSTTWRATAAAGGVSTPPQAAWGAAVPPPASHVGGGGSSRMAVLLRCALEVAQGMAYLHSLGLAHGDLTPRNVLLRSTATSRRGYQCKISDFGLSHPAATGDSLPADTAKWGTLAYMAPEVLTGRSSCTANDAPSSGSVGSCGSSLKAADVYSFGAVLWHMCTGRPPFQELRPAQLLVGLATGELKLEWPPGTDPWVARIGTACMHPDPTLRPTFEEVVRMLLAEMGTRTRSAKRQVAEEAAAAAAAAAVNAAEASVGGCGCSGAGGQCCSSAGSRKGSAVAATMAATVGTALCSDTNIHQCPPQQQKRQHAGSRRWQPIAIQQSPPASQHHNHQRGGIGDEHLKEGQQEEGCRPKEYGASWGKWTPVQLPMLPRGKEHEEEEEVKTSQGLIDSLFIYEI</sequence>
<feature type="compositionally biased region" description="Pro residues" evidence="1">
    <location>
        <begin position="122"/>
        <end position="141"/>
    </location>
</feature>
<feature type="region of interest" description="Disordered" evidence="1">
    <location>
        <begin position="385"/>
        <end position="502"/>
    </location>
</feature>
<feature type="compositionally biased region" description="Pro residues" evidence="1">
    <location>
        <begin position="986"/>
        <end position="997"/>
    </location>
</feature>
<evidence type="ECO:0000313" key="3">
    <source>
        <dbReference type="EMBL" id="GFR52240.1"/>
    </source>
</evidence>
<dbReference type="SUPFAM" id="SSF56112">
    <property type="entry name" value="Protein kinase-like (PK-like)"/>
    <property type="match status" value="2"/>
</dbReference>
<dbReference type="Proteomes" id="UP001054857">
    <property type="component" value="Unassembled WGS sequence"/>
</dbReference>
<gene>
    <name evidence="3" type="ORF">Agub_g14774</name>
</gene>
<dbReference type="Pfam" id="PF07714">
    <property type="entry name" value="PK_Tyr_Ser-Thr"/>
    <property type="match status" value="1"/>
</dbReference>
<dbReference type="InterPro" id="IPR011009">
    <property type="entry name" value="Kinase-like_dom_sf"/>
</dbReference>
<feature type="compositionally biased region" description="Low complexity" evidence="1">
    <location>
        <begin position="295"/>
        <end position="308"/>
    </location>
</feature>
<dbReference type="Gene3D" id="3.30.200.20">
    <property type="entry name" value="Phosphorylase Kinase, domain 1"/>
    <property type="match status" value="1"/>
</dbReference>
<keyword evidence="4" id="KW-1185">Reference proteome</keyword>
<feature type="compositionally biased region" description="Basic residues" evidence="1">
    <location>
        <begin position="666"/>
        <end position="679"/>
    </location>
</feature>
<name>A0AAD3E212_9CHLO</name>
<feature type="compositionally biased region" description="Pro residues" evidence="1">
    <location>
        <begin position="87"/>
        <end position="99"/>
    </location>
</feature>
<dbReference type="GO" id="GO:0005524">
    <property type="term" value="F:ATP binding"/>
    <property type="evidence" value="ECO:0007669"/>
    <property type="project" value="InterPro"/>
</dbReference>
<dbReference type="Gene3D" id="1.10.510.10">
    <property type="entry name" value="Transferase(Phosphotransferase) domain 1"/>
    <property type="match status" value="1"/>
</dbReference>
<proteinExistence type="predicted"/>
<accession>A0AAD3E212</accession>
<feature type="region of interest" description="Disordered" evidence="1">
    <location>
        <begin position="294"/>
        <end position="370"/>
    </location>
</feature>
<dbReference type="PANTHER" id="PTHR44329:SF214">
    <property type="entry name" value="PROTEIN KINASE DOMAIN-CONTAINING PROTEIN"/>
    <property type="match status" value="1"/>
</dbReference>
<dbReference type="InterPro" id="IPR000719">
    <property type="entry name" value="Prot_kinase_dom"/>
</dbReference>
<feature type="compositionally biased region" description="Low complexity" evidence="1">
    <location>
        <begin position="710"/>
        <end position="729"/>
    </location>
</feature>
<dbReference type="PANTHER" id="PTHR44329">
    <property type="entry name" value="SERINE/THREONINE-PROTEIN KINASE TNNI3K-RELATED"/>
    <property type="match status" value="1"/>
</dbReference>
<dbReference type="InterPro" id="IPR001245">
    <property type="entry name" value="Ser-Thr/Tyr_kinase_cat_dom"/>
</dbReference>
<feature type="region of interest" description="Disordered" evidence="1">
    <location>
        <begin position="943"/>
        <end position="1044"/>
    </location>
</feature>
<dbReference type="InterPro" id="IPR051681">
    <property type="entry name" value="Ser/Thr_Kinases-Pseudokinases"/>
</dbReference>
<feature type="domain" description="Protein kinase" evidence="2">
    <location>
        <begin position="894"/>
        <end position="1267"/>
    </location>
</feature>
<evidence type="ECO:0000313" key="4">
    <source>
        <dbReference type="Proteomes" id="UP001054857"/>
    </source>
</evidence>
<feature type="compositionally biased region" description="Polar residues" evidence="1">
    <location>
        <begin position="738"/>
        <end position="750"/>
    </location>
</feature>
<feature type="compositionally biased region" description="Low complexity" evidence="1">
    <location>
        <begin position="152"/>
        <end position="174"/>
    </location>
</feature>
<protein>
    <recommendedName>
        <fullName evidence="2">Protein kinase domain-containing protein</fullName>
    </recommendedName>
</protein>